<comment type="caution">
    <text evidence="2">The sequence shown here is derived from an EMBL/GenBank/DDBJ whole genome shotgun (WGS) entry which is preliminary data.</text>
</comment>
<protein>
    <submittedName>
        <fullName evidence="2">Inherit from strNOG: Mariner sub-class</fullName>
    </submittedName>
</protein>
<organism evidence="2 3">
    <name type="scientific">Seminavis robusta</name>
    <dbReference type="NCBI Taxonomy" id="568900"/>
    <lineage>
        <taxon>Eukaryota</taxon>
        <taxon>Sar</taxon>
        <taxon>Stramenopiles</taxon>
        <taxon>Ochrophyta</taxon>
        <taxon>Bacillariophyta</taxon>
        <taxon>Bacillariophyceae</taxon>
        <taxon>Bacillariophycidae</taxon>
        <taxon>Naviculales</taxon>
        <taxon>Naviculaceae</taxon>
        <taxon>Seminavis</taxon>
    </lineage>
</organism>
<feature type="compositionally biased region" description="Basic and acidic residues" evidence="1">
    <location>
        <begin position="195"/>
        <end position="205"/>
    </location>
</feature>
<accession>A0A9N8DFH8</accession>
<dbReference type="InterPro" id="IPR036397">
    <property type="entry name" value="RNaseH_sf"/>
</dbReference>
<dbReference type="Gene3D" id="3.30.420.10">
    <property type="entry name" value="Ribonuclease H-like superfamily/Ribonuclease H"/>
    <property type="match status" value="1"/>
</dbReference>
<feature type="region of interest" description="Disordered" evidence="1">
    <location>
        <begin position="77"/>
        <end position="149"/>
    </location>
</feature>
<sequence>MLPIQASSITPAKSPFPNIKLSQETTRKLLEYYGDLIESNEACNSPQQEAVVNVSTTDGGRRRNRRRTSFLVNNARRLSFGSSMQPPTQIARQNEEHQVATSAPTAPADDIDQNSDVEMPLEPMDQSSDDENAMEASGGAHSPGSHSSGRSVIIAEASSKDGEQQEIELVIQQFSEEGDHSRMDGTYGEAFPSSESRRETEQEIQRKWTPPAEMLYALALNFDSRDDGKRPSRFGDGSFELSNKKRPDDTALRWAILMVAYRWGYWREDITRKQKSSIARAACYLIAYDAGFAQSIEGTSVEKWERAVSTSIKTGESRLVNALATQAIGNQRKDTYYNRLDKEYPGYLLRLWREAQKIEGDKATFVEYAGTIKTLSSNPEDPLPTVNISGKQLNQWFRSLGGTAVKSVTRPLLTEKHKTDRVAWCNKMLAANNDHLEKHGDLAIRQFTAHPPYRLLNVEEYGMSEDIREALVLRYCTYTAPRRQTKSGPQKKWITMEEHETVLGHTRRKVAGGPLVELKIADIELRSMRRKGDWYEKDTTCDSEWMKVHMLEMGKAIREAYWWVADSQEIELVMENAGGHGTKDCIEEYEKALKEKFNVKVIHQVPRSPETNLLDLGIWCGLQHYVETVHRKKTKTSTDALARTVINAWSRYNSFESFANVYRRWDKVLSLIIGASGDNSLVDSARKELIVPIVMVAPEALIQDEDHIVEDPPKTGSATKTA</sequence>
<dbReference type="AlphaFoldDB" id="A0A9N8DFH8"/>
<evidence type="ECO:0000256" key="1">
    <source>
        <dbReference type="SAM" id="MobiDB-lite"/>
    </source>
</evidence>
<dbReference type="Proteomes" id="UP001153069">
    <property type="component" value="Unassembled WGS sequence"/>
</dbReference>
<feature type="region of interest" description="Disordered" evidence="1">
    <location>
        <begin position="176"/>
        <end position="205"/>
    </location>
</feature>
<gene>
    <name evidence="2" type="ORF">SEMRO_94_G048770.1</name>
</gene>
<dbReference type="GO" id="GO:0003676">
    <property type="term" value="F:nucleic acid binding"/>
    <property type="evidence" value="ECO:0007669"/>
    <property type="project" value="InterPro"/>
</dbReference>
<evidence type="ECO:0000313" key="3">
    <source>
        <dbReference type="Proteomes" id="UP001153069"/>
    </source>
</evidence>
<feature type="compositionally biased region" description="Polar residues" evidence="1">
    <location>
        <begin position="80"/>
        <end position="92"/>
    </location>
</feature>
<feature type="compositionally biased region" description="Low complexity" evidence="1">
    <location>
        <begin position="136"/>
        <end position="149"/>
    </location>
</feature>
<reference evidence="2" key="1">
    <citation type="submission" date="2020-06" db="EMBL/GenBank/DDBJ databases">
        <authorList>
            <consortium name="Plant Systems Biology data submission"/>
        </authorList>
    </citation>
    <scope>NUCLEOTIDE SEQUENCE</scope>
    <source>
        <strain evidence="2">D6</strain>
    </source>
</reference>
<dbReference type="EMBL" id="CAICTM010000093">
    <property type="protein sequence ID" value="CAB9500865.1"/>
    <property type="molecule type" value="Genomic_DNA"/>
</dbReference>
<name>A0A9N8DFH8_9STRA</name>
<dbReference type="OrthoDB" id="166546at2759"/>
<evidence type="ECO:0000313" key="2">
    <source>
        <dbReference type="EMBL" id="CAB9500865.1"/>
    </source>
</evidence>
<dbReference type="PANTHER" id="PTHR47169:SF4">
    <property type="entry name" value="TRANSPOSASE TC1-LIKE DOMAIN-CONTAINING PROTEIN"/>
    <property type="match status" value="1"/>
</dbReference>
<keyword evidence="3" id="KW-1185">Reference proteome</keyword>
<proteinExistence type="predicted"/>
<dbReference type="PANTHER" id="PTHR47169">
    <property type="entry name" value="OS01G0541250 PROTEIN"/>
    <property type="match status" value="1"/>
</dbReference>